<keyword evidence="3" id="KW-1185">Reference proteome</keyword>
<sequence>MTVALPLQIATPLTATHEEFCPHDRKLTPGEAGHMFGVTAGTMARWAKAGRLSYTCTLGGQRRYPEGELRALLVRVSGSR</sequence>
<comment type="caution">
    <text evidence="2">The sequence shown here is derived from an EMBL/GenBank/DDBJ whole genome shotgun (WGS) entry which is preliminary data.</text>
</comment>
<evidence type="ECO:0000313" key="3">
    <source>
        <dbReference type="Proteomes" id="UP001500064"/>
    </source>
</evidence>
<dbReference type="Proteomes" id="UP001500064">
    <property type="component" value="Unassembled WGS sequence"/>
</dbReference>
<protein>
    <recommendedName>
        <fullName evidence="1">Helix-turn-helix domain-containing protein</fullName>
    </recommendedName>
</protein>
<accession>A0ABN2EZN9</accession>
<reference evidence="2 3" key="1">
    <citation type="journal article" date="2019" name="Int. J. Syst. Evol. Microbiol.">
        <title>The Global Catalogue of Microorganisms (GCM) 10K type strain sequencing project: providing services to taxonomists for standard genome sequencing and annotation.</title>
        <authorList>
            <consortium name="The Broad Institute Genomics Platform"/>
            <consortium name="The Broad Institute Genome Sequencing Center for Infectious Disease"/>
            <person name="Wu L."/>
            <person name="Ma J."/>
        </authorList>
    </citation>
    <scope>NUCLEOTIDE SEQUENCE [LARGE SCALE GENOMIC DNA]</scope>
    <source>
        <strain evidence="2 3">JCM 13929</strain>
    </source>
</reference>
<dbReference type="Pfam" id="PF12728">
    <property type="entry name" value="HTH_17"/>
    <property type="match status" value="1"/>
</dbReference>
<evidence type="ECO:0000259" key="1">
    <source>
        <dbReference type="Pfam" id="PF12728"/>
    </source>
</evidence>
<dbReference type="InterPro" id="IPR041657">
    <property type="entry name" value="HTH_17"/>
</dbReference>
<name>A0ABN2EZN9_9ACTN</name>
<dbReference type="InterPro" id="IPR009061">
    <property type="entry name" value="DNA-bd_dom_put_sf"/>
</dbReference>
<proteinExistence type="predicted"/>
<gene>
    <name evidence="2" type="ORF">GCM10009733_020930</name>
</gene>
<dbReference type="SUPFAM" id="SSF46955">
    <property type="entry name" value="Putative DNA-binding domain"/>
    <property type="match status" value="1"/>
</dbReference>
<organism evidence="2 3">
    <name type="scientific">Nonomuraea maheshkhaliensis</name>
    <dbReference type="NCBI Taxonomy" id="419590"/>
    <lineage>
        <taxon>Bacteria</taxon>
        <taxon>Bacillati</taxon>
        <taxon>Actinomycetota</taxon>
        <taxon>Actinomycetes</taxon>
        <taxon>Streptosporangiales</taxon>
        <taxon>Streptosporangiaceae</taxon>
        <taxon>Nonomuraea</taxon>
    </lineage>
</organism>
<dbReference type="EMBL" id="BAAAMU010000011">
    <property type="protein sequence ID" value="GAA1624095.1"/>
    <property type="molecule type" value="Genomic_DNA"/>
</dbReference>
<dbReference type="RefSeq" id="WP_346103536.1">
    <property type="nucleotide sequence ID" value="NZ_BAAAMU010000011.1"/>
</dbReference>
<evidence type="ECO:0000313" key="2">
    <source>
        <dbReference type="EMBL" id="GAA1624095.1"/>
    </source>
</evidence>
<feature type="domain" description="Helix-turn-helix" evidence="1">
    <location>
        <begin position="27"/>
        <end position="73"/>
    </location>
</feature>